<gene>
    <name evidence="5" type="primary">csiD</name>
    <name evidence="5" type="ORF">PTE30175_02284</name>
</gene>
<dbReference type="Pfam" id="PF08943">
    <property type="entry name" value="CsiD"/>
    <property type="match status" value="1"/>
</dbReference>
<keyword evidence="3" id="KW-0560">Oxidoreductase</keyword>
<evidence type="ECO:0000256" key="2">
    <source>
        <dbReference type="ARBA" id="ARBA00022964"/>
    </source>
</evidence>
<dbReference type="InterPro" id="IPR015038">
    <property type="entry name" value="GlaH"/>
</dbReference>
<reference evidence="5 6" key="1">
    <citation type="submission" date="2019-08" db="EMBL/GenBank/DDBJ databases">
        <authorList>
            <person name="Peeters C."/>
        </authorList>
    </citation>
    <scope>NUCLEOTIDE SEQUENCE [LARGE SCALE GENOMIC DNA]</scope>
    <source>
        <strain evidence="5 6">LMG 30175</strain>
    </source>
</reference>
<keyword evidence="4" id="KW-0408">Iron</keyword>
<dbReference type="AlphaFoldDB" id="A0A5E4V0V9"/>
<dbReference type="EMBL" id="CABPRZ010000008">
    <property type="protein sequence ID" value="VVE05423.1"/>
    <property type="molecule type" value="Genomic_DNA"/>
</dbReference>
<evidence type="ECO:0000256" key="1">
    <source>
        <dbReference type="ARBA" id="ARBA00022723"/>
    </source>
</evidence>
<dbReference type="SUPFAM" id="SSF51197">
    <property type="entry name" value="Clavaminate synthase-like"/>
    <property type="match status" value="1"/>
</dbReference>
<proteinExistence type="predicted"/>
<dbReference type="RefSeq" id="WP_150697163.1">
    <property type="nucleotide sequence ID" value="NZ_CABPRZ010000008.1"/>
</dbReference>
<name>A0A5E4V0V9_9BURK</name>
<dbReference type="GO" id="GO:0016706">
    <property type="term" value="F:2-oxoglutarate-dependent dioxygenase activity"/>
    <property type="evidence" value="ECO:0007669"/>
    <property type="project" value="UniProtKB-ARBA"/>
</dbReference>
<evidence type="ECO:0000313" key="6">
    <source>
        <dbReference type="Proteomes" id="UP000414233"/>
    </source>
</evidence>
<organism evidence="5 6">
    <name type="scientific">Pandoraea terrae</name>
    <dbReference type="NCBI Taxonomy" id="1537710"/>
    <lineage>
        <taxon>Bacteria</taxon>
        <taxon>Pseudomonadati</taxon>
        <taxon>Pseudomonadota</taxon>
        <taxon>Betaproteobacteria</taxon>
        <taxon>Burkholderiales</taxon>
        <taxon>Burkholderiaceae</taxon>
        <taxon>Pandoraea</taxon>
    </lineage>
</organism>
<dbReference type="InterPro" id="IPR042098">
    <property type="entry name" value="TauD-like_sf"/>
</dbReference>
<keyword evidence="2" id="KW-0223">Dioxygenase</keyword>
<dbReference type="GO" id="GO:0005506">
    <property type="term" value="F:iron ion binding"/>
    <property type="evidence" value="ECO:0007669"/>
    <property type="project" value="InterPro"/>
</dbReference>
<dbReference type="GO" id="GO:0050498">
    <property type="term" value="F:oxidoreductase activity, acting on paired donors, with incorporation or reduction of molecular oxygen, with 2-oxoglutarate as one donor, and the other dehydrogenated"/>
    <property type="evidence" value="ECO:0007669"/>
    <property type="project" value="InterPro"/>
</dbReference>
<protein>
    <submittedName>
        <fullName evidence="5">Protein CsiD</fullName>
    </submittedName>
</protein>
<evidence type="ECO:0000256" key="3">
    <source>
        <dbReference type="ARBA" id="ARBA00023002"/>
    </source>
</evidence>
<dbReference type="Gene3D" id="3.60.130.10">
    <property type="entry name" value="Clavaminate synthase-like"/>
    <property type="match status" value="1"/>
</dbReference>
<accession>A0A5E4V0V9</accession>
<dbReference type="Proteomes" id="UP000414233">
    <property type="component" value="Unassembled WGS sequence"/>
</dbReference>
<dbReference type="NCBIfam" id="NF002814">
    <property type="entry name" value="PRK02963.1"/>
    <property type="match status" value="1"/>
</dbReference>
<keyword evidence="6" id="KW-1185">Reference proteome</keyword>
<sequence>MSSVTALPKAASVDPQLTFSIDRHPHHERLRHITVRPDALRAFFAAVKDVELQNLEYVPFMRFMLAQALERTVGAAFAPALRKLAQDRSTGGFTLGVLNVTDDHRDFVRFGTAVGYLLGPANHDAMSGTYYARFLVKDTDHSDSYLRQAYRLFTLHTDGTFVDEPTEWLLMMKFAEENAVGGESRFMHIDDWSERDDFLNDPLATRPFLYKAPGSKNVNAQIERPVFFQSEYGLSMSFIDQFVQPRSSAEAVYLHNLSASMEAASATREVPLPVGDLVVLNNYFWLHGRAPFQKHPALHRELMRQRGVFAK</sequence>
<evidence type="ECO:0000313" key="5">
    <source>
        <dbReference type="EMBL" id="VVE05423.1"/>
    </source>
</evidence>
<evidence type="ECO:0000256" key="4">
    <source>
        <dbReference type="ARBA" id="ARBA00023004"/>
    </source>
</evidence>
<dbReference type="OrthoDB" id="8954293at2"/>
<keyword evidence="1" id="KW-0479">Metal-binding</keyword>